<name>A0ACC1I4V9_9FUNG</name>
<gene>
    <name evidence="1" type="ORF">LPJ66_009100</name>
</gene>
<dbReference type="EMBL" id="JANBPG010001987">
    <property type="protein sequence ID" value="KAJ1887463.1"/>
    <property type="molecule type" value="Genomic_DNA"/>
</dbReference>
<sequence length="281" mass="30179">RGRVQALWVSVSSQDAAHKDTTAMLGLDISVLRPALDALRTAARVPPPLRSLDADLWPLRPAAARALGLSDARLAQTEAAPNAQLLSVSALLACETPAARALRVGDVVLECGGAPVRDVSALAVVAAPAVDLVVLRDGREQALHVETTELDAMETRRVVHWCGALVQRPYRAVLEQVQRLPSAVYISCTLFGSPANAAGLRPGMWVTEIDGRAVATLDDFAEALDAMRSGAPRYVRVAVAGKNLVARVLSLRVDNHYWPPWELVHDEAEASGWRMVEKAVD</sequence>
<proteinExistence type="predicted"/>
<keyword evidence="2" id="KW-1185">Reference proteome</keyword>
<organism evidence="1 2">
    <name type="scientific">Kickxella alabastrina</name>
    <dbReference type="NCBI Taxonomy" id="61397"/>
    <lineage>
        <taxon>Eukaryota</taxon>
        <taxon>Fungi</taxon>
        <taxon>Fungi incertae sedis</taxon>
        <taxon>Zoopagomycota</taxon>
        <taxon>Kickxellomycotina</taxon>
        <taxon>Kickxellomycetes</taxon>
        <taxon>Kickxellales</taxon>
        <taxon>Kickxellaceae</taxon>
        <taxon>Kickxella</taxon>
    </lineage>
</organism>
<accession>A0ACC1I4V9</accession>
<reference evidence="1" key="1">
    <citation type="submission" date="2022-07" db="EMBL/GenBank/DDBJ databases">
        <title>Phylogenomic reconstructions and comparative analyses of Kickxellomycotina fungi.</title>
        <authorList>
            <person name="Reynolds N.K."/>
            <person name="Stajich J.E."/>
            <person name="Barry K."/>
            <person name="Grigoriev I.V."/>
            <person name="Crous P."/>
            <person name="Smith M.E."/>
        </authorList>
    </citation>
    <scope>NUCLEOTIDE SEQUENCE</scope>
    <source>
        <strain evidence="1">Benny 63K</strain>
    </source>
</reference>
<protein>
    <submittedName>
        <fullName evidence="1">Uncharacterized protein</fullName>
    </submittedName>
</protein>
<evidence type="ECO:0000313" key="2">
    <source>
        <dbReference type="Proteomes" id="UP001150581"/>
    </source>
</evidence>
<feature type="non-terminal residue" evidence="1">
    <location>
        <position position="1"/>
    </location>
</feature>
<dbReference type="Proteomes" id="UP001150581">
    <property type="component" value="Unassembled WGS sequence"/>
</dbReference>
<evidence type="ECO:0000313" key="1">
    <source>
        <dbReference type="EMBL" id="KAJ1887463.1"/>
    </source>
</evidence>
<comment type="caution">
    <text evidence="1">The sequence shown here is derived from an EMBL/GenBank/DDBJ whole genome shotgun (WGS) entry which is preliminary data.</text>
</comment>